<dbReference type="PANTHER" id="PTHR37507:SF2">
    <property type="entry name" value="SPORULATION PROTEIN YDCC"/>
    <property type="match status" value="1"/>
</dbReference>
<organism evidence="2">
    <name type="scientific">candidate division TA06 bacterium ADurb.Bin131</name>
    <dbReference type="NCBI Taxonomy" id="1852827"/>
    <lineage>
        <taxon>Bacteria</taxon>
        <taxon>Bacteria division TA06</taxon>
    </lineage>
</organism>
<evidence type="ECO:0000313" key="2">
    <source>
        <dbReference type="EMBL" id="OQB71949.1"/>
    </source>
</evidence>
<dbReference type="InterPro" id="IPR052944">
    <property type="entry name" value="Sporulation_related"/>
</dbReference>
<dbReference type="InterPro" id="IPR029046">
    <property type="entry name" value="LolA/LolB/LppX"/>
</dbReference>
<dbReference type="EMBL" id="MWDQ01000146">
    <property type="protein sequence ID" value="OQB71949.1"/>
    <property type="molecule type" value="Genomic_DNA"/>
</dbReference>
<gene>
    <name evidence="2" type="ORF">BWX89_01509</name>
</gene>
<dbReference type="SUPFAM" id="SSF89392">
    <property type="entry name" value="Prokaryotic lipoproteins and lipoprotein localization factors"/>
    <property type="match status" value="1"/>
</dbReference>
<feature type="signal peptide" evidence="1">
    <location>
        <begin position="1"/>
        <end position="21"/>
    </location>
</feature>
<sequence length="251" mass="28906">MKRKIFALCFIGLISSGFLFAQNLGLKESFFQKITSKYGDVKELSANFEMNMSVMGTSMKMPMKMWVKGNKLRVDATTHMPGMDQAMQITTLLNDKNLITYNSFNNTIMTVNLSDFSDEIKKKLWSNNNFIFGSDIEIWKKIKDKVTVEEVNKDGKKFYLITVANLEAIQNSMNIPVNTPMLFKKLLYWLDYESLMPVKMELYGETETPGMWIDFLEIKMSGVPDSIFDVKFPDNAKKMDMTEAFKGMLPK</sequence>
<protein>
    <recommendedName>
        <fullName evidence="3">DUF4412 domain-containing protein</fullName>
    </recommendedName>
</protein>
<dbReference type="PANTHER" id="PTHR37507">
    <property type="entry name" value="SPORULATION PROTEIN YDCC"/>
    <property type="match status" value="1"/>
</dbReference>
<dbReference type="Proteomes" id="UP000485562">
    <property type="component" value="Unassembled WGS sequence"/>
</dbReference>
<name>A0A1V6C4V2_UNCT6</name>
<feature type="chain" id="PRO_5012144387" description="DUF4412 domain-containing protein" evidence="1">
    <location>
        <begin position="22"/>
        <end position="251"/>
    </location>
</feature>
<keyword evidence="1" id="KW-0732">Signal</keyword>
<proteinExistence type="predicted"/>
<evidence type="ECO:0008006" key="3">
    <source>
        <dbReference type="Google" id="ProtNLM"/>
    </source>
</evidence>
<evidence type="ECO:0000256" key="1">
    <source>
        <dbReference type="SAM" id="SignalP"/>
    </source>
</evidence>
<comment type="caution">
    <text evidence="2">The sequence shown here is derived from an EMBL/GenBank/DDBJ whole genome shotgun (WGS) entry which is preliminary data.</text>
</comment>
<accession>A0A1V6C4V2</accession>
<dbReference type="Gene3D" id="2.50.20.10">
    <property type="entry name" value="Lipoprotein localisation LolA/LolB/LppX"/>
    <property type="match status" value="1"/>
</dbReference>
<reference evidence="2" key="1">
    <citation type="submission" date="2017-02" db="EMBL/GenBank/DDBJ databases">
        <title>Delving into the versatile metabolic prowess of the omnipresent phylum Bacteroidetes.</title>
        <authorList>
            <person name="Nobu M.K."/>
            <person name="Mei R."/>
            <person name="Narihiro T."/>
            <person name="Kuroda K."/>
            <person name="Liu W.-T."/>
        </authorList>
    </citation>
    <scope>NUCLEOTIDE SEQUENCE</scope>
    <source>
        <strain evidence="2">ADurb.Bin131</strain>
    </source>
</reference>
<dbReference type="AlphaFoldDB" id="A0A1V6C4V2"/>